<dbReference type="EMBL" id="LKHS01000001">
    <property type="protein sequence ID" value="KQH87817.1"/>
    <property type="molecule type" value="Genomic_DNA"/>
</dbReference>
<keyword evidence="6" id="KW-1185">Reference proteome</keyword>
<dbReference type="InterPro" id="IPR014710">
    <property type="entry name" value="RmlC-like_jellyroll"/>
</dbReference>
<evidence type="ECO:0000313" key="5">
    <source>
        <dbReference type="EMBL" id="KQH87817.1"/>
    </source>
</evidence>
<dbReference type="InterPro" id="IPR050204">
    <property type="entry name" value="AraC_XylS_family_regulators"/>
</dbReference>
<dbReference type="InterPro" id="IPR013096">
    <property type="entry name" value="Cupin_2"/>
</dbReference>
<protein>
    <submittedName>
        <fullName evidence="5">AraC family transcriptional regulator</fullName>
    </submittedName>
</protein>
<dbReference type="InterPro" id="IPR018060">
    <property type="entry name" value="HTH_AraC"/>
</dbReference>
<dbReference type="GO" id="GO:0043565">
    <property type="term" value="F:sequence-specific DNA binding"/>
    <property type="evidence" value="ECO:0007669"/>
    <property type="project" value="InterPro"/>
</dbReference>
<proteinExistence type="predicted"/>
<dbReference type="InterPro" id="IPR009057">
    <property type="entry name" value="Homeodomain-like_sf"/>
</dbReference>
<dbReference type="PANTHER" id="PTHR46796">
    <property type="entry name" value="HTH-TYPE TRANSCRIPTIONAL ACTIVATOR RHAS-RELATED"/>
    <property type="match status" value="1"/>
</dbReference>
<sequence length="239" mass="26882">MRDRLSIRSYSAHATSHVHHYHQLVLPLSGYIDIAVDDVVLKCGFGDCVVVRAGARHDFSAPETFRFLVADLHELPPNLSASSVVNFQLDPAALAYIQFVDKQLRTQVDPTVEAMTLALFLALLAKQGFARAIDPRIQKAVQAMRDHLAQPLTINELASIACLSTTQYKNLFKTNLGMTTFQYLTQLRMERARALLTHSDYPIGLIAEQVGFQDPSAFSRSFSRYFGQPPKFYTRLYSK</sequence>
<organism evidence="5 6">
    <name type="scientific">Vibrio furnissii</name>
    <dbReference type="NCBI Taxonomy" id="29494"/>
    <lineage>
        <taxon>Bacteria</taxon>
        <taxon>Pseudomonadati</taxon>
        <taxon>Pseudomonadota</taxon>
        <taxon>Gammaproteobacteria</taxon>
        <taxon>Vibrionales</taxon>
        <taxon>Vibrionaceae</taxon>
        <taxon>Vibrio</taxon>
    </lineage>
</organism>
<keyword evidence="1" id="KW-0805">Transcription regulation</keyword>
<dbReference type="Pfam" id="PF12833">
    <property type="entry name" value="HTH_18"/>
    <property type="match status" value="1"/>
</dbReference>
<gene>
    <name evidence="5" type="ORF">AMR76_00515</name>
</gene>
<evidence type="ECO:0000256" key="3">
    <source>
        <dbReference type="ARBA" id="ARBA00023163"/>
    </source>
</evidence>
<dbReference type="PANTHER" id="PTHR46796:SF10">
    <property type="entry name" value="TRANSCRIPTIONAL ACTIVATOR FEAR"/>
    <property type="match status" value="1"/>
</dbReference>
<evidence type="ECO:0000256" key="2">
    <source>
        <dbReference type="ARBA" id="ARBA00023125"/>
    </source>
</evidence>
<evidence type="ECO:0000259" key="4">
    <source>
        <dbReference type="PROSITE" id="PS01124"/>
    </source>
</evidence>
<dbReference type="Proteomes" id="UP000051221">
    <property type="component" value="Unassembled WGS sequence"/>
</dbReference>
<dbReference type="SUPFAM" id="SSF46689">
    <property type="entry name" value="Homeodomain-like"/>
    <property type="match status" value="2"/>
</dbReference>
<dbReference type="Gene3D" id="1.10.10.60">
    <property type="entry name" value="Homeodomain-like"/>
    <property type="match status" value="2"/>
</dbReference>
<dbReference type="SMART" id="SM00342">
    <property type="entry name" value="HTH_ARAC"/>
    <property type="match status" value="1"/>
</dbReference>
<evidence type="ECO:0000313" key="6">
    <source>
        <dbReference type="Proteomes" id="UP000051221"/>
    </source>
</evidence>
<dbReference type="InParanoid" id="A0A0Q2MIW0"/>
<comment type="caution">
    <text evidence="5">The sequence shown here is derived from an EMBL/GenBank/DDBJ whole genome shotgun (WGS) entry which is preliminary data.</text>
</comment>
<dbReference type="Gene3D" id="2.60.120.10">
    <property type="entry name" value="Jelly Rolls"/>
    <property type="match status" value="1"/>
</dbReference>
<name>A0A0Q2MIW0_VIBFU</name>
<dbReference type="InterPro" id="IPR011051">
    <property type="entry name" value="RmlC_Cupin_sf"/>
</dbReference>
<dbReference type="RefSeq" id="WP_055464935.1">
    <property type="nucleotide sequence ID" value="NZ_LKHS01000001.1"/>
</dbReference>
<keyword evidence="2" id="KW-0238">DNA-binding</keyword>
<reference evidence="5 6" key="1">
    <citation type="submission" date="2015-08" db="EMBL/GenBank/DDBJ databases">
        <title>Antibacterial properties of a collection of Vibrionaceae strains.</title>
        <authorList>
            <person name="Giubergia S."/>
        </authorList>
    </citation>
    <scope>NUCLEOTIDE SEQUENCE [LARGE SCALE GENOMIC DNA]</scope>
    <source>
        <strain evidence="5 6">S0821</strain>
    </source>
</reference>
<keyword evidence="3" id="KW-0804">Transcription</keyword>
<dbReference type="GO" id="GO:0003700">
    <property type="term" value="F:DNA-binding transcription factor activity"/>
    <property type="evidence" value="ECO:0007669"/>
    <property type="project" value="InterPro"/>
</dbReference>
<dbReference type="SUPFAM" id="SSF51182">
    <property type="entry name" value="RmlC-like cupins"/>
    <property type="match status" value="1"/>
</dbReference>
<accession>A0A0Q2MIW0</accession>
<evidence type="ECO:0000256" key="1">
    <source>
        <dbReference type="ARBA" id="ARBA00023015"/>
    </source>
</evidence>
<dbReference type="PROSITE" id="PS01124">
    <property type="entry name" value="HTH_ARAC_FAMILY_2"/>
    <property type="match status" value="1"/>
</dbReference>
<feature type="domain" description="HTH araC/xylS-type" evidence="4">
    <location>
        <begin position="138"/>
        <end position="236"/>
    </location>
</feature>
<dbReference type="AlphaFoldDB" id="A0A0Q2MIW0"/>
<dbReference type="Pfam" id="PF07883">
    <property type="entry name" value="Cupin_2"/>
    <property type="match status" value="1"/>
</dbReference>
<dbReference type="FunCoup" id="A0A0Q2MIW0">
    <property type="interactions" value="78"/>
</dbReference>